<dbReference type="AlphaFoldDB" id="A0A2W5FEW1"/>
<dbReference type="InterPro" id="IPR001387">
    <property type="entry name" value="Cro/C1-type_HTH"/>
</dbReference>
<dbReference type="EMBL" id="QFOT01000179">
    <property type="protein sequence ID" value="PZP53483.1"/>
    <property type="molecule type" value="Genomic_DNA"/>
</dbReference>
<dbReference type="Gene3D" id="1.10.260.40">
    <property type="entry name" value="lambda repressor-like DNA-binding domains"/>
    <property type="match status" value="1"/>
</dbReference>
<evidence type="ECO:0000259" key="1">
    <source>
        <dbReference type="PROSITE" id="PS50943"/>
    </source>
</evidence>
<dbReference type="SUPFAM" id="SSF47413">
    <property type="entry name" value="lambda repressor-like DNA-binding domains"/>
    <property type="match status" value="1"/>
</dbReference>
<feature type="domain" description="HTH cro/C1-type" evidence="1">
    <location>
        <begin position="20"/>
        <end position="74"/>
    </location>
</feature>
<proteinExistence type="predicted"/>
<dbReference type="GO" id="GO:0003677">
    <property type="term" value="F:DNA binding"/>
    <property type="evidence" value="ECO:0007669"/>
    <property type="project" value="InterPro"/>
</dbReference>
<comment type="caution">
    <text evidence="2">The sequence shown here is derived from an EMBL/GenBank/DDBJ whole genome shotgun (WGS) entry which is preliminary data.</text>
</comment>
<dbReference type="PROSITE" id="PS50943">
    <property type="entry name" value="HTH_CROC1"/>
    <property type="match status" value="1"/>
</dbReference>
<organism evidence="2 3">
    <name type="scientific">Micavibrio aeruginosavorus</name>
    <dbReference type="NCBI Taxonomy" id="349221"/>
    <lineage>
        <taxon>Bacteria</taxon>
        <taxon>Pseudomonadati</taxon>
        <taxon>Bdellovibrionota</taxon>
        <taxon>Bdellovibrionia</taxon>
        <taxon>Bdellovibrionales</taxon>
        <taxon>Pseudobdellovibrionaceae</taxon>
        <taxon>Micavibrio</taxon>
    </lineage>
</organism>
<accession>A0A2W5FEW1</accession>
<dbReference type="SMART" id="SM00530">
    <property type="entry name" value="HTH_XRE"/>
    <property type="match status" value="1"/>
</dbReference>
<reference evidence="2 3" key="1">
    <citation type="submission" date="2017-08" db="EMBL/GenBank/DDBJ databases">
        <title>Infants hospitalized years apart are colonized by the same room-sourced microbial strains.</title>
        <authorList>
            <person name="Brooks B."/>
            <person name="Olm M.R."/>
            <person name="Firek B.A."/>
            <person name="Baker R."/>
            <person name="Thomas B.C."/>
            <person name="Morowitz M.J."/>
            <person name="Banfield J.F."/>
        </authorList>
    </citation>
    <scope>NUCLEOTIDE SEQUENCE [LARGE SCALE GENOMIC DNA]</scope>
    <source>
        <strain evidence="2">S2_006_000_R2_64</strain>
    </source>
</reference>
<dbReference type="InterPro" id="IPR010982">
    <property type="entry name" value="Lambda_DNA-bd_dom_sf"/>
</dbReference>
<gene>
    <name evidence="2" type="ORF">DI586_11000</name>
</gene>
<dbReference type="CDD" id="cd00093">
    <property type="entry name" value="HTH_XRE"/>
    <property type="match status" value="1"/>
</dbReference>
<evidence type="ECO:0000313" key="3">
    <source>
        <dbReference type="Proteomes" id="UP000249739"/>
    </source>
</evidence>
<name>A0A2W5FEW1_9BACT</name>
<dbReference type="Pfam" id="PF13560">
    <property type="entry name" value="HTH_31"/>
    <property type="match status" value="1"/>
</dbReference>
<evidence type="ECO:0000313" key="2">
    <source>
        <dbReference type="EMBL" id="PZP53483.1"/>
    </source>
</evidence>
<protein>
    <recommendedName>
        <fullName evidence="1">HTH cro/C1-type domain-containing protein</fullName>
    </recommendedName>
</protein>
<dbReference type="Proteomes" id="UP000249739">
    <property type="component" value="Unassembled WGS sequence"/>
</dbReference>
<sequence>MISNLENLDECFAKVVGHNIRRLRENARLSRHDLARILSISYQQLYKYERGQNRISAVNLVYLKFHLDADYNEFFKDLF</sequence>